<gene>
    <name evidence="2" type="primary">ORF164057</name>
</gene>
<evidence type="ECO:0000313" key="2">
    <source>
        <dbReference type="EMBL" id="CEK88237.1"/>
    </source>
</evidence>
<name>A0A0B7B5S2_9EUPU</name>
<dbReference type="EMBL" id="HACG01041372">
    <property type="protein sequence ID" value="CEK88237.1"/>
    <property type="molecule type" value="Transcribed_RNA"/>
</dbReference>
<evidence type="ECO:0000256" key="1">
    <source>
        <dbReference type="SAM" id="MobiDB-lite"/>
    </source>
</evidence>
<feature type="non-terminal residue" evidence="2">
    <location>
        <position position="1"/>
    </location>
</feature>
<organism evidence="2">
    <name type="scientific">Arion vulgaris</name>
    <dbReference type="NCBI Taxonomy" id="1028688"/>
    <lineage>
        <taxon>Eukaryota</taxon>
        <taxon>Metazoa</taxon>
        <taxon>Spiralia</taxon>
        <taxon>Lophotrochozoa</taxon>
        <taxon>Mollusca</taxon>
        <taxon>Gastropoda</taxon>
        <taxon>Heterobranchia</taxon>
        <taxon>Euthyneura</taxon>
        <taxon>Panpulmonata</taxon>
        <taxon>Eupulmonata</taxon>
        <taxon>Stylommatophora</taxon>
        <taxon>Helicina</taxon>
        <taxon>Arionoidea</taxon>
        <taxon>Arionidae</taxon>
        <taxon>Arion</taxon>
    </lineage>
</organism>
<sequence length="58" mass="6680">PRSPLWQYTGLKDIEIFLQCYANKSSNTNESSPYIDIRRAKKEGKTKNKTETNNEASD</sequence>
<feature type="compositionally biased region" description="Basic and acidic residues" evidence="1">
    <location>
        <begin position="43"/>
        <end position="52"/>
    </location>
</feature>
<protein>
    <submittedName>
        <fullName evidence="2">Uncharacterized protein</fullName>
    </submittedName>
</protein>
<dbReference type="AlphaFoldDB" id="A0A0B7B5S2"/>
<reference evidence="2" key="1">
    <citation type="submission" date="2014-12" db="EMBL/GenBank/DDBJ databases">
        <title>Insight into the proteome of Arion vulgaris.</title>
        <authorList>
            <person name="Aradska J."/>
            <person name="Bulat T."/>
            <person name="Smidak R."/>
            <person name="Sarate P."/>
            <person name="Gangsoo J."/>
            <person name="Sialana F."/>
            <person name="Bilban M."/>
            <person name="Lubec G."/>
        </authorList>
    </citation>
    <scope>NUCLEOTIDE SEQUENCE</scope>
    <source>
        <tissue evidence="2">Skin</tissue>
    </source>
</reference>
<accession>A0A0B7B5S2</accession>
<feature type="region of interest" description="Disordered" evidence="1">
    <location>
        <begin position="25"/>
        <end position="58"/>
    </location>
</feature>
<proteinExistence type="predicted"/>